<comment type="caution">
    <text evidence="3">The sequence shown here is derived from an EMBL/GenBank/DDBJ whole genome shotgun (WGS) entry which is preliminary data.</text>
</comment>
<dbReference type="AlphaFoldDB" id="A0A7W2IED6"/>
<dbReference type="Pfam" id="PF20419">
    <property type="entry name" value="DUF6701"/>
    <property type="match status" value="1"/>
</dbReference>
<dbReference type="EMBL" id="JACEZT010000028">
    <property type="protein sequence ID" value="MBA5640215.1"/>
    <property type="molecule type" value="Genomic_DNA"/>
</dbReference>
<sequence length="959" mass="95502">MSSFLSRAVPRALLQALRPALLLAALSLAGAAHAATDTYNGGDVAGCSYDDASTTYTCATLSSANDITIADGYTVIISSSASITSSQTLTMDGSAALQIGGALSLATSKLALTGGSLSVGGSLALTIGAASPTIDISAATIAINNSDGAVIHGTVTASGALAFQSSMRVTGLVTAASISIDMHTDVVANVKTGTLYVGKQSSLSGNVSASGDVTIDNHASVYGNLTGHNVVLKNACAYISGNATVTAIDIGAQGLVGGSITCASGNSCVTSKSHGNPNACSRGGGGPVTDLDHILISHPGTALTCEPQTVTLTACADAACSAYYTDPVDVTLSPGGATFTVTGGSGSGTVQQSTAGSATLSASAAEANNANTCYNTVTGSSSCTMVFSDAGFSFTIPDHRAEQVQSFTLRALKAGSGGNVCVPLLANVTHNVTFNCNYTNPASGTVPARVNGTALAASASSACSAGGAVVALPFDASGTASATLQYADAGRMTLSAQLNPPSGPYAGLVLKGAASFTAAPASFRFTVTAASNSALNPAATNDTGPVFIGAGQDFHTRLEALNSANAVTANFGNESLAESYTLAQSLVAPAGGHMMAVAGSLPAMVNGVASTQSPSPPTPMHWDEVGIIKFAATLANANGYLNSGLGVTGSTNIGRFIPDHFDTALNGTVPMTCPVNPAFGTPCPAPNASGKFVYAAQPFDLRVTAYNKSGVTTQNYEGLYAKAVALAAYNGVGASGAGNQNPPIPPGGNSLNPAAVAAARFAKGVATADPASLPAYLFAYSYPATSAQLAPPTNIWLRATDTDGATSLRGASSNEALVSVVSGRLSVANSYGSEALPMPVMVQAQYWGGATIGWVNNPAYANATAVALTGLVTFSNCQKNLANSGSNTCAVTFTLANDKLTFTGGSGKFTVAAPGKSGAVDITLSKGGTQAIPYLPSTTGRATFGVYRAGPVVYLREVY</sequence>
<dbReference type="RefSeq" id="WP_182167421.1">
    <property type="nucleotide sequence ID" value="NZ_JACEZT010000028.1"/>
</dbReference>
<reference evidence="3 4" key="1">
    <citation type="submission" date="2020-07" db="EMBL/GenBank/DDBJ databases">
        <title>Novel species isolated from subtropical streams in China.</title>
        <authorList>
            <person name="Lu H."/>
        </authorList>
    </citation>
    <scope>NUCLEOTIDE SEQUENCE [LARGE SCALE GENOMIC DNA]</scope>
    <source>
        <strain evidence="3 4">LX20W</strain>
    </source>
</reference>
<evidence type="ECO:0000256" key="1">
    <source>
        <dbReference type="SAM" id="SignalP"/>
    </source>
</evidence>
<proteinExistence type="predicted"/>
<feature type="signal peptide" evidence="1">
    <location>
        <begin position="1"/>
        <end position="34"/>
    </location>
</feature>
<protein>
    <submittedName>
        <fullName evidence="3">Polymer-forming cytoskeletal protein</fullName>
    </submittedName>
</protein>
<name>A0A7W2IED6_9BURK</name>
<gene>
    <name evidence="3" type="ORF">H3H37_24425</name>
</gene>
<evidence type="ECO:0000313" key="3">
    <source>
        <dbReference type="EMBL" id="MBA5640215.1"/>
    </source>
</evidence>
<evidence type="ECO:0000313" key="4">
    <source>
        <dbReference type="Proteomes" id="UP000534388"/>
    </source>
</evidence>
<evidence type="ECO:0000259" key="2">
    <source>
        <dbReference type="Pfam" id="PF20419"/>
    </source>
</evidence>
<organism evidence="3 4">
    <name type="scientific">Rugamonas brunnea</name>
    <dbReference type="NCBI Taxonomy" id="2758569"/>
    <lineage>
        <taxon>Bacteria</taxon>
        <taxon>Pseudomonadati</taxon>
        <taxon>Pseudomonadota</taxon>
        <taxon>Betaproteobacteria</taxon>
        <taxon>Burkholderiales</taxon>
        <taxon>Oxalobacteraceae</taxon>
        <taxon>Telluria group</taxon>
        <taxon>Rugamonas</taxon>
    </lineage>
</organism>
<dbReference type="Proteomes" id="UP000534388">
    <property type="component" value="Unassembled WGS sequence"/>
</dbReference>
<dbReference type="InterPro" id="IPR046524">
    <property type="entry name" value="DUF6701"/>
</dbReference>
<keyword evidence="1" id="KW-0732">Signal</keyword>
<accession>A0A7W2IED6</accession>
<keyword evidence="4" id="KW-1185">Reference proteome</keyword>
<feature type="chain" id="PRO_5031228275" evidence="1">
    <location>
        <begin position="35"/>
        <end position="959"/>
    </location>
</feature>
<feature type="domain" description="DUF6701" evidence="2">
    <location>
        <begin position="372"/>
        <end position="958"/>
    </location>
</feature>